<reference evidence="9 10" key="1">
    <citation type="journal article" date="2009" name="J. Bacteriol.">
        <title>Complete genome sequence of Macrococcus caseolyticus strain JCSCS5402, reflecting the ancestral genome of the human-pathogenic staphylococci.</title>
        <authorList>
            <person name="Baba T."/>
            <person name="Kuwahara-Arai K."/>
            <person name="Uchiyama I."/>
            <person name="Takeuchi F."/>
            <person name="Ito T."/>
            <person name="Hiramatsu K."/>
        </authorList>
    </citation>
    <scope>NUCLEOTIDE SEQUENCE [LARGE SCALE GENOMIC DNA]</scope>
    <source>
        <strain evidence="9 10">JCSC5402</strain>
    </source>
</reference>
<dbReference type="PANTHER" id="PTHR30417">
    <property type="entry name" value="N-ACETYLMURAMOYL-L-ALANINE AMIDASE AMID"/>
    <property type="match status" value="1"/>
</dbReference>
<keyword evidence="7" id="KW-0961">Cell wall biogenesis/degradation</keyword>
<dbReference type="SMART" id="SM00644">
    <property type="entry name" value="Ami_2"/>
    <property type="match status" value="1"/>
</dbReference>
<dbReference type="Gene3D" id="3.40.80.10">
    <property type="entry name" value="Peptidoglycan recognition protein-like"/>
    <property type="match status" value="1"/>
</dbReference>
<dbReference type="KEGG" id="mcl:MCCL_0937"/>
<dbReference type="Pfam" id="PF08460">
    <property type="entry name" value="SH3_5"/>
    <property type="match status" value="1"/>
</dbReference>
<dbReference type="Gene3D" id="2.30.30.40">
    <property type="entry name" value="SH3 Domains"/>
    <property type="match status" value="1"/>
</dbReference>
<dbReference type="SUPFAM" id="SSF55846">
    <property type="entry name" value="N-acetylmuramoyl-L-alanine amidase-like"/>
    <property type="match status" value="1"/>
</dbReference>
<dbReference type="GO" id="GO:0071555">
    <property type="term" value="P:cell wall organization"/>
    <property type="evidence" value="ECO:0007669"/>
    <property type="project" value="UniProtKB-KW"/>
</dbReference>
<dbReference type="InterPro" id="IPR036505">
    <property type="entry name" value="Amidase/PGRP_sf"/>
</dbReference>
<proteinExistence type="inferred from homology"/>
<dbReference type="InterPro" id="IPR051206">
    <property type="entry name" value="NAMLAA_amidase_2"/>
</dbReference>
<dbReference type="CDD" id="cd06583">
    <property type="entry name" value="PGRP"/>
    <property type="match status" value="1"/>
</dbReference>
<dbReference type="GO" id="GO:0009254">
    <property type="term" value="P:peptidoglycan turnover"/>
    <property type="evidence" value="ECO:0007669"/>
    <property type="project" value="TreeGrafter"/>
</dbReference>
<gene>
    <name evidence="9" type="ordered locus">MCCL_0937</name>
</gene>
<evidence type="ECO:0000256" key="3">
    <source>
        <dbReference type="ARBA" id="ARBA00011901"/>
    </source>
</evidence>
<dbReference type="GO" id="GO:0030435">
    <property type="term" value="P:sporulation resulting in formation of a cellular spore"/>
    <property type="evidence" value="ECO:0007669"/>
    <property type="project" value="UniProtKB-KW"/>
</dbReference>
<accession>B9EBN3</accession>
<dbReference type="GO" id="GO:0008745">
    <property type="term" value="F:N-acetylmuramoyl-L-alanine amidase activity"/>
    <property type="evidence" value="ECO:0007669"/>
    <property type="project" value="UniProtKB-EC"/>
</dbReference>
<dbReference type="InterPro" id="IPR003646">
    <property type="entry name" value="SH3-like_bac-type"/>
</dbReference>
<dbReference type="AlphaFoldDB" id="B9EBN3"/>
<feature type="domain" description="N-acetylmuramoyl-L-alanine amidase" evidence="8">
    <location>
        <begin position="28"/>
        <end position="175"/>
    </location>
</feature>
<dbReference type="PANTHER" id="PTHR30417:SF11">
    <property type="entry name" value="N-ACETYLMURAMOYL-L-ALANINE AMIDASE XLYA"/>
    <property type="match status" value="1"/>
</dbReference>
<dbReference type="GO" id="GO:0030420">
    <property type="term" value="P:establishment of competence for transformation"/>
    <property type="evidence" value="ECO:0007669"/>
    <property type="project" value="UniProtKB-KW"/>
</dbReference>
<evidence type="ECO:0000256" key="7">
    <source>
        <dbReference type="ARBA" id="ARBA00023316"/>
    </source>
</evidence>
<dbReference type="eggNOG" id="COG5632">
    <property type="taxonomic scope" value="Bacteria"/>
</dbReference>
<dbReference type="GO" id="GO:0009253">
    <property type="term" value="P:peptidoglycan catabolic process"/>
    <property type="evidence" value="ECO:0007669"/>
    <property type="project" value="InterPro"/>
</dbReference>
<keyword evidence="4" id="KW-0378">Hydrolase</keyword>
<dbReference type="HOGENOM" id="CLU_047675_2_1_9"/>
<comment type="catalytic activity">
    <reaction evidence="1">
        <text>Hydrolyzes the link between N-acetylmuramoyl residues and L-amino acid residues in certain cell-wall glycopeptides.</text>
        <dbReference type="EC" id="3.5.1.28"/>
    </reaction>
</comment>
<evidence type="ECO:0000313" key="9">
    <source>
        <dbReference type="EMBL" id="BAH17644.1"/>
    </source>
</evidence>
<organism evidence="9 10">
    <name type="scientific">Macrococcus caseolyticus (strain JCSC5402)</name>
    <name type="common">Macrococcoides caseolyticum</name>
    <dbReference type="NCBI Taxonomy" id="458233"/>
    <lineage>
        <taxon>Bacteria</taxon>
        <taxon>Bacillati</taxon>
        <taxon>Bacillota</taxon>
        <taxon>Bacilli</taxon>
        <taxon>Bacillales</taxon>
        <taxon>Staphylococcaceae</taxon>
        <taxon>Macrococcoides</taxon>
    </lineage>
</organism>
<evidence type="ECO:0000313" key="10">
    <source>
        <dbReference type="Proteomes" id="UP000001383"/>
    </source>
</evidence>
<dbReference type="EC" id="3.5.1.28" evidence="3"/>
<evidence type="ECO:0000259" key="8">
    <source>
        <dbReference type="SMART" id="SM00644"/>
    </source>
</evidence>
<evidence type="ECO:0000256" key="5">
    <source>
        <dbReference type="ARBA" id="ARBA00022969"/>
    </source>
</evidence>
<evidence type="ECO:0000256" key="4">
    <source>
        <dbReference type="ARBA" id="ARBA00022801"/>
    </source>
</evidence>
<dbReference type="Pfam" id="PF01510">
    <property type="entry name" value="Amidase_2"/>
    <property type="match status" value="1"/>
</dbReference>
<keyword evidence="6" id="KW-0178">Competence</keyword>
<protein>
    <recommendedName>
        <fullName evidence="3">N-acetylmuramoyl-L-alanine amidase</fullName>
        <ecNumber evidence="3">3.5.1.28</ecNumber>
    </recommendedName>
</protein>
<dbReference type="STRING" id="458233.MCCL_0937"/>
<dbReference type="InterPro" id="IPR002502">
    <property type="entry name" value="Amidase_domain"/>
</dbReference>
<comment type="similarity">
    <text evidence="2">Belongs to the N-acetylmuramoyl-L-alanine amidase 2 family.</text>
</comment>
<evidence type="ECO:0000256" key="2">
    <source>
        <dbReference type="ARBA" id="ARBA00007553"/>
    </source>
</evidence>
<evidence type="ECO:0000256" key="6">
    <source>
        <dbReference type="ARBA" id="ARBA00023287"/>
    </source>
</evidence>
<dbReference type="EMBL" id="AP009484">
    <property type="protein sequence ID" value="BAH17644.1"/>
    <property type="molecule type" value="Genomic_DNA"/>
</dbReference>
<keyword evidence="5" id="KW-0749">Sporulation</keyword>
<sequence length="299" mass="33914">MSFLNTNYRERNNMTYKIINSWLPASKYSLKAPFSMDPEYITVHNTGNTASAREEAAYHNSNNSETSYHVVIDENEVHQLIPFSRNAWDSGDGRGNGNMKSIGIEIARSMDNGYSGPKSQRYMQAEENAALYIAHVMHERGWDMSRLKRHYDWSGKDCPHKMHATGTYQQFRDKVQKHLVALNNGKKVQASTVKKPVKKAPAKNTGGWQVNQYGTKWKNEKGTFINGSEPIQAYYVGPFVIAKNKAGKLPAKATVKYDEVMVQDGYVWIAYDANDGKRIYLPIRTHKNGIDGPLWGTIK</sequence>
<evidence type="ECO:0000256" key="1">
    <source>
        <dbReference type="ARBA" id="ARBA00001561"/>
    </source>
</evidence>
<name>B9EBN3_MACCJ</name>
<dbReference type="Proteomes" id="UP000001383">
    <property type="component" value="Chromosome"/>
</dbReference>